<dbReference type="Proteomes" id="UP000323917">
    <property type="component" value="Chromosome"/>
</dbReference>
<organism evidence="1 2">
    <name type="scientific">Bythopirellula goksoeyrii</name>
    <dbReference type="NCBI Taxonomy" id="1400387"/>
    <lineage>
        <taxon>Bacteria</taxon>
        <taxon>Pseudomonadati</taxon>
        <taxon>Planctomycetota</taxon>
        <taxon>Planctomycetia</taxon>
        <taxon>Pirellulales</taxon>
        <taxon>Lacipirellulaceae</taxon>
        <taxon>Bythopirellula</taxon>
    </lineage>
</organism>
<dbReference type="OrthoDB" id="9854388at2"/>
<evidence type="ECO:0000313" key="2">
    <source>
        <dbReference type="Proteomes" id="UP000323917"/>
    </source>
</evidence>
<protein>
    <submittedName>
        <fullName evidence="1">Uncharacterized protein</fullName>
    </submittedName>
</protein>
<proteinExistence type="predicted"/>
<keyword evidence="2" id="KW-1185">Reference proteome</keyword>
<reference evidence="1 2" key="1">
    <citation type="submission" date="2019-08" db="EMBL/GenBank/DDBJ databases">
        <title>Deep-cultivation of Planctomycetes and their phenomic and genomic characterization uncovers novel biology.</title>
        <authorList>
            <person name="Wiegand S."/>
            <person name="Jogler M."/>
            <person name="Boedeker C."/>
            <person name="Pinto D."/>
            <person name="Vollmers J."/>
            <person name="Rivas-Marin E."/>
            <person name="Kohn T."/>
            <person name="Peeters S.H."/>
            <person name="Heuer A."/>
            <person name="Rast P."/>
            <person name="Oberbeckmann S."/>
            <person name="Bunk B."/>
            <person name="Jeske O."/>
            <person name="Meyerdierks A."/>
            <person name="Storesund J.E."/>
            <person name="Kallscheuer N."/>
            <person name="Luecker S."/>
            <person name="Lage O.M."/>
            <person name="Pohl T."/>
            <person name="Merkel B.J."/>
            <person name="Hornburger P."/>
            <person name="Mueller R.-W."/>
            <person name="Bruemmer F."/>
            <person name="Labrenz M."/>
            <person name="Spormann A.M."/>
            <person name="Op den Camp H."/>
            <person name="Overmann J."/>
            <person name="Amann R."/>
            <person name="Jetten M.S.M."/>
            <person name="Mascher T."/>
            <person name="Medema M.H."/>
            <person name="Devos D.P."/>
            <person name="Kaster A.-K."/>
            <person name="Ovreas L."/>
            <person name="Rohde M."/>
            <person name="Galperin M.Y."/>
            <person name="Jogler C."/>
        </authorList>
    </citation>
    <scope>NUCLEOTIDE SEQUENCE [LARGE SCALE GENOMIC DNA]</scope>
    <source>
        <strain evidence="1 2">Pr1d</strain>
    </source>
</reference>
<dbReference type="KEGG" id="bgok:Pr1d_51170"/>
<evidence type="ECO:0000313" key="1">
    <source>
        <dbReference type="EMBL" id="QEG37770.1"/>
    </source>
</evidence>
<dbReference type="AlphaFoldDB" id="A0A5B9QJL0"/>
<accession>A0A5B9QJL0</accession>
<dbReference type="RefSeq" id="WP_148075951.1">
    <property type="nucleotide sequence ID" value="NZ_CP042913.1"/>
</dbReference>
<sequence length="317" mass="34977">MARELTNASLFGGFFMFIVCASGCTEDGEKGLQSKDNVTVYLDSQQTPSAHNEIATDDLPHFIPGKAKGEVLRDVQWRGAFFEASGIEGKDISAILFNVVPSAAENDELGVWVYSIFEEDKFVKFVENPFTMDVRDRLPAELLEKVEDESGQSYQQIRRRRIGDAALLKFLSQAEPARVDVLKKKAEAAGTAPSQIDPGLTAAVLGMKSLGIDPFPNAEDDYRLNAQLREQFNGARLNIGISEERVKNIFGSEPVKTGKVEGGTYMLFGRPLTSAVNVRPGLLYTNVLTLFDDRGNLTWAASVDAYGAWQKNSYFLE</sequence>
<gene>
    <name evidence="1" type="ORF">Pr1d_51170</name>
</gene>
<dbReference type="EMBL" id="CP042913">
    <property type="protein sequence ID" value="QEG37770.1"/>
    <property type="molecule type" value="Genomic_DNA"/>
</dbReference>
<name>A0A5B9QJL0_9BACT</name>